<protein>
    <recommendedName>
        <fullName evidence="1">DUF4246 domain-containing protein</fullName>
    </recommendedName>
</protein>
<evidence type="ECO:0000313" key="3">
    <source>
        <dbReference type="Proteomes" id="UP000813824"/>
    </source>
</evidence>
<dbReference type="OrthoDB" id="415532at2759"/>
<dbReference type="InterPro" id="IPR025340">
    <property type="entry name" value="DUF4246"/>
</dbReference>
<comment type="caution">
    <text evidence="2">The sequence shown here is derived from an EMBL/GenBank/DDBJ whole genome shotgun (WGS) entry which is preliminary data.</text>
</comment>
<dbReference type="PANTHER" id="PTHR33119:SF1">
    <property type="entry name" value="FE2OG DIOXYGENASE DOMAIN-CONTAINING PROTEIN"/>
    <property type="match status" value="1"/>
</dbReference>
<dbReference type="InterPro" id="IPR049192">
    <property type="entry name" value="DUF4246_C"/>
</dbReference>
<dbReference type="Pfam" id="PF14033">
    <property type="entry name" value="DUF4246"/>
    <property type="match status" value="1"/>
</dbReference>
<feature type="domain" description="DUF4246" evidence="1">
    <location>
        <begin position="46"/>
        <end position="493"/>
    </location>
</feature>
<dbReference type="PANTHER" id="PTHR33119">
    <property type="entry name" value="IFI3P"/>
    <property type="match status" value="1"/>
</dbReference>
<evidence type="ECO:0000313" key="2">
    <source>
        <dbReference type="EMBL" id="KAH8087207.1"/>
    </source>
</evidence>
<keyword evidence="3" id="KW-1185">Reference proteome</keyword>
<gene>
    <name evidence="2" type="ORF">BXZ70DRAFT_1044891</name>
</gene>
<organism evidence="2 3">
    <name type="scientific">Cristinia sonorae</name>
    <dbReference type="NCBI Taxonomy" id="1940300"/>
    <lineage>
        <taxon>Eukaryota</taxon>
        <taxon>Fungi</taxon>
        <taxon>Dikarya</taxon>
        <taxon>Basidiomycota</taxon>
        <taxon>Agaricomycotina</taxon>
        <taxon>Agaricomycetes</taxon>
        <taxon>Agaricomycetidae</taxon>
        <taxon>Agaricales</taxon>
        <taxon>Pleurotineae</taxon>
        <taxon>Stephanosporaceae</taxon>
        <taxon>Cristinia</taxon>
    </lineage>
</organism>
<dbReference type="AlphaFoldDB" id="A0A8K0XLR1"/>
<accession>A0A8K0XLR1</accession>
<proteinExistence type="predicted"/>
<dbReference type="Proteomes" id="UP000813824">
    <property type="component" value="Unassembled WGS sequence"/>
</dbReference>
<sequence length="565" mass="64417">MQKLSWAFRETKGWQEKLKDGEVLARWKEEATAAQESEPLERKLTENMINYVLTELEAYARLTDHCSGIQHACNDSSFCSYDFLPDQVVKILKEGVAKLEDGQVKLQCPPYSTDTDQVVDLIDPSLYSLTYGRTLVHDAQGSISLATPDLEQLRSVGDTKFASERFAWLPSDFFVEEDGHVRLVSPYINNLHRSNKELYDIIPTILSHFIPMFERVLGAIDKTDKPRTRGSFLGTHRWLFFSNLPQYREMVEVLSEYTPLPGRIKHCARMGDVPCIWPPPGVPYDDEVHGNEYADYPGDTYDDRRKAWSFLQPGFSFPDAPIVYEGALERDFRVANLHGRTVQCVVRLESIQLTPDIPDYTGRGWNVEGILNERIIATGVYYFGSENVSKPKLEFRTSIAEPHLHEPEDEVCMQVQYGQGMERCLNQERGSITIPPGLALAFPNIHQYSISPFRLIDPKKPGHCKILTFLLVDPNHRILSTSDVAPQQMSWMRGFVHDSSSTHGVGGTRLGMLPAELRDRIVHNVERLITEKEAVRMRKELTEERSGIARCYNDDVMYLLTNLDG</sequence>
<evidence type="ECO:0000259" key="1">
    <source>
        <dbReference type="Pfam" id="PF14033"/>
    </source>
</evidence>
<reference evidence="2" key="1">
    <citation type="journal article" date="2021" name="New Phytol.">
        <title>Evolutionary innovations through gain and loss of genes in the ectomycorrhizal Boletales.</title>
        <authorList>
            <person name="Wu G."/>
            <person name="Miyauchi S."/>
            <person name="Morin E."/>
            <person name="Kuo A."/>
            <person name="Drula E."/>
            <person name="Varga T."/>
            <person name="Kohler A."/>
            <person name="Feng B."/>
            <person name="Cao Y."/>
            <person name="Lipzen A."/>
            <person name="Daum C."/>
            <person name="Hundley H."/>
            <person name="Pangilinan J."/>
            <person name="Johnson J."/>
            <person name="Barry K."/>
            <person name="LaButti K."/>
            <person name="Ng V."/>
            <person name="Ahrendt S."/>
            <person name="Min B."/>
            <person name="Choi I.G."/>
            <person name="Park H."/>
            <person name="Plett J.M."/>
            <person name="Magnuson J."/>
            <person name="Spatafora J.W."/>
            <person name="Nagy L.G."/>
            <person name="Henrissat B."/>
            <person name="Grigoriev I.V."/>
            <person name="Yang Z.L."/>
            <person name="Xu J."/>
            <person name="Martin F.M."/>
        </authorList>
    </citation>
    <scope>NUCLEOTIDE SEQUENCE</scope>
    <source>
        <strain evidence="2">KKN 215</strain>
    </source>
</reference>
<name>A0A8K0XLR1_9AGAR</name>
<dbReference type="EMBL" id="JAEVFJ010000041">
    <property type="protein sequence ID" value="KAH8087207.1"/>
    <property type="molecule type" value="Genomic_DNA"/>
</dbReference>